<dbReference type="Proteomes" id="UP001154282">
    <property type="component" value="Unassembled WGS sequence"/>
</dbReference>
<dbReference type="EMBL" id="CAMGYJ010000008">
    <property type="protein sequence ID" value="CAI0465657.1"/>
    <property type="molecule type" value="Genomic_DNA"/>
</dbReference>
<gene>
    <name evidence="1" type="ORF">LITE_LOCUS36703</name>
</gene>
<accession>A0AAV0P528</accession>
<comment type="caution">
    <text evidence="1">The sequence shown here is derived from an EMBL/GenBank/DDBJ whole genome shotgun (WGS) entry which is preliminary data.</text>
</comment>
<evidence type="ECO:0000313" key="2">
    <source>
        <dbReference type="Proteomes" id="UP001154282"/>
    </source>
</evidence>
<evidence type="ECO:0000313" key="1">
    <source>
        <dbReference type="EMBL" id="CAI0465657.1"/>
    </source>
</evidence>
<sequence length="117" mass="12818">IDATDISPEISVSSSPANQLAAHRIFQGISGGREARPIHRCSTLSYELRCRHQVHEEINRQVRLHSASARGREASIPRVTQRNGQTISSRQESSVLLLACCKFAVVVSSQGGTVRLQ</sequence>
<dbReference type="AlphaFoldDB" id="A0AAV0P528"/>
<keyword evidence="2" id="KW-1185">Reference proteome</keyword>
<proteinExistence type="predicted"/>
<name>A0AAV0P528_9ROSI</name>
<protein>
    <submittedName>
        <fullName evidence="1">Uncharacterized protein</fullName>
    </submittedName>
</protein>
<organism evidence="1 2">
    <name type="scientific">Linum tenue</name>
    <dbReference type="NCBI Taxonomy" id="586396"/>
    <lineage>
        <taxon>Eukaryota</taxon>
        <taxon>Viridiplantae</taxon>
        <taxon>Streptophyta</taxon>
        <taxon>Embryophyta</taxon>
        <taxon>Tracheophyta</taxon>
        <taxon>Spermatophyta</taxon>
        <taxon>Magnoliopsida</taxon>
        <taxon>eudicotyledons</taxon>
        <taxon>Gunneridae</taxon>
        <taxon>Pentapetalae</taxon>
        <taxon>rosids</taxon>
        <taxon>fabids</taxon>
        <taxon>Malpighiales</taxon>
        <taxon>Linaceae</taxon>
        <taxon>Linum</taxon>
    </lineage>
</organism>
<reference evidence="1" key="1">
    <citation type="submission" date="2022-08" db="EMBL/GenBank/DDBJ databases">
        <authorList>
            <person name="Gutierrez-Valencia J."/>
        </authorList>
    </citation>
    <scope>NUCLEOTIDE SEQUENCE</scope>
</reference>
<feature type="non-terminal residue" evidence="1">
    <location>
        <position position="1"/>
    </location>
</feature>